<dbReference type="EMBL" id="CP072329">
    <property type="protein sequence ID" value="QUB39715.1"/>
    <property type="molecule type" value="Genomic_DNA"/>
</dbReference>
<dbReference type="Proteomes" id="UP000676511">
    <property type="component" value="Chromosome"/>
</dbReference>
<dbReference type="Gene3D" id="3.40.50.720">
    <property type="entry name" value="NAD(P)-binding Rossmann-like Domain"/>
    <property type="match status" value="1"/>
</dbReference>
<dbReference type="Proteomes" id="UP001138780">
    <property type="component" value="Unassembled WGS sequence"/>
</dbReference>
<reference evidence="2" key="1">
    <citation type="submission" date="2016-12" db="EMBL/GenBank/DDBJ databases">
        <title>Draft genome of Streptococcus lactarius CCUG 66490T type strain.</title>
        <authorList>
            <person name="Salva-Serra F."/>
            <person name="Engstrom-Jakobsson H."/>
            <person name="Thorell K."/>
            <person name="Gomila M."/>
            <person name="Gonzales-Siles L."/>
            <person name="Busquets A."/>
            <person name="Jaen-Luchoro D."/>
            <person name="Karlsson R."/>
            <person name="Kristiansson E."/>
            <person name="Moore E."/>
        </authorList>
    </citation>
    <scope>NUCLEOTIDE SEQUENCE</scope>
    <source>
        <strain evidence="2">CCUG 66490</strain>
    </source>
</reference>
<dbReference type="InterPro" id="IPR000683">
    <property type="entry name" value="Gfo/Idh/MocA-like_OxRdtase_N"/>
</dbReference>
<gene>
    <name evidence="2" type="ORF">BTU61_01090</name>
    <name evidence="3" type="ORF">J4854_04530</name>
</gene>
<organism evidence="2 5">
    <name type="scientific">Streptococcus lactarius</name>
    <dbReference type="NCBI Taxonomy" id="684066"/>
    <lineage>
        <taxon>Bacteria</taxon>
        <taxon>Bacillati</taxon>
        <taxon>Bacillota</taxon>
        <taxon>Bacilli</taxon>
        <taxon>Lactobacillales</taxon>
        <taxon>Streptococcaceae</taxon>
        <taxon>Streptococcus</taxon>
    </lineage>
</organism>
<dbReference type="RefSeq" id="WP_200771973.1">
    <property type="nucleotide sequence ID" value="NZ_CP072329.1"/>
</dbReference>
<dbReference type="Gene3D" id="3.30.360.10">
    <property type="entry name" value="Dihydrodipicolinate Reductase, domain 2"/>
    <property type="match status" value="1"/>
</dbReference>
<accession>A0A9X0WN47</accession>
<evidence type="ECO:0000313" key="4">
    <source>
        <dbReference type="Proteomes" id="UP000676511"/>
    </source>
</evidence>
<dbReference type="SUPFAM" id="SSF51735">
    <property type="entry name" value="NAD(P)-binding Rossmann-fold domains"/>
    <property type="match status" value="1"/>
</dbReference>
<reference evidence="3 4" key="2">
    <citation type="submission" date="2021-03" db="EMBL/GenBank/DDBJ databases">
        <title>Human Oral Microbial Genomes.</title>
        <authorList>
            <person name="Johnston C.D."/>
            <person name="Chen T."/>
            <person name="Dewhirst F.E."/>
        </authorList>
    </citation>
    <scope>NUCLEOTIDE SEQUENCE [LARGE SCALE GENOMIC DNA]</scope>
    <source>
        <strain evidence="3 4">CCUG 66490</strain>
    </source>
</reference>
<keyword evidence="4" id="KW-1185">Reference proteome</keyword>
<dbReference type="GO" id="GO:0000166">
    <property type="term" value="F:nucleotide binding"/>
    <property type="evidence" value="ECO:0007669"/>
    <property type="project" value="InterPro"/>
</dbReference>
<evidence type="ECO:0000313" key="2">
    <source>
        <dbReference type="EMBL" id="MBK4778808.1"/>
    </source>
</evidence>
<dbReference type="InterPro" id="IPR036291">
    <property type="entry name" value="NAD(P)-bd_dom_sf"/>
</dbReference>
<dbReference type="EMBL" id="MRXX01000001">
    <property type="protein sequence ID" value="MBK4778808.1"/>
    <property type="molecule type" value="Genomic_DNA"/>
</dbReference>
<feature type="domain" description="Gfo/Idh/MocA-like oxidoreductase N-terminal" evidence="1">
    <location>
        <begin position="2"/>
        <end position="117"/>
    </location>
</feature>
<dbReference type="SUPFAM" id="SSF55347">
    <property type="entry name" value="Glyceraldehyde-3-phosphate dehydrogenase-like, C-terminal domain"/>
    <property type="match status" value="1"/>
</dbReference>
<protein>
    <submittedName>
        <fullName evidence="2">Dehydrogenase</fullName>
    </submittedName>
    <submittedName>
        <fullName evidence="3">Gfo/Idh/MocA family oxidoreductase</fullName>
    </submittedName>
</protein>
<name>A0A9X0WN47_9STRE</name>
<dbReference type="PANTHER" id="PTHR43054:SF1">
    <property type="entry name" value="SCYLLO-INOSITOL 2-DEHYDROGENASE (NADP(+)) IOLU"/>
    <property type="match status" value="1"/>
</dbReference>
<evidence type="ECO:0000313" key="5">
    <source>
        <dbReference type="Proteomes" id="UP001138780"/>
    </source>
</evidence>
<dbReference type="PANTHER" id="PTHR43054">
    <property type="match status" value="1"/>
</dbReference>
<sequence length="326" mass="36234">MLRLGIIGTSWISQEFIKAAHLTGRYGLQAVYSRRLETAQDFCEPYDSISCYTDLVDFLDSDLDVVYIASPNSLHFSQAKLAILAKKHVIIEKPAVTNPSEWTELTKLAKEHQVYLFEAARNYQEAAFQVIKDFLAGQEILGANFTFAKYSSKLPTLLAGEMPNIFSDVYAGGALMDLGVYCLYLAIGFFETPISSHYTAQQLPNSVDLYGQGVLIYPEFQVAIQAGKNITSHLPAEIYTKTGTLTLNAVAAINQAQFVSHSGEVIDLPLTPCSHVMQEEAEAFALAMAGQKETAYLEWLQTAEQVHETLYQMRQSAGIQFKDEKE</sequence>
<dbReference type="Pfam" id="PF01408">
    <property type="entry name" value="GFO_IDH_MocA"/>
    <property type="match status" value="1"/>
</dbReference>
<dbReference type="AlphaFoldDB" id="A0A9X0WN47"/>
<evidence type="ECO:0000313" key="3">
    <source>
        <dbReference type="EMBL" id="QUB39715.1"/>
    </source>
</evidence>
<evidence type="ECO:0000259" key="1">
    <source>
        <dbReference type="Pfam" id="PF01408"/>
    </source>
</evidence>
<proteinExistence type="predicted"/>